<proteinExistence type="predicted"/>
<keyword evidence="4" id="KW-1185">Reference proteome</keyword>
<dbReference type="Gene3D" id="3.40.50.10140">
    <property type="entry name" value="Toll/interleukin-1 receptor homology (TIR) domain"/>
    <property type="match status" value="1"/>
</dbReference>
<dbReference type="PROSITE" id="PS50104">
    <property type="entry name" value="TIR"/>
    <property type="match status" value="1"/>
</dbReference>
<dbReference type="RefSeq" id="WP_073483244.1">
    <property type="nucleotide sequence ID" value="NZ_FQVN01000004.1"/>
</dbReference>
<evidence type="ECO:0000259" key="2">
    <source>
        <dbReference type="PROSITE" id="PS50104"/>
    </source>
</evidence>
<dbReference type="InterPro" id="IPR035897">
    <property type="entry name" value="Toll_tir_struct_dom_sf"/>
</dbReference>
<protein>
    <submittedName>
        <fullName evidence="3">TIR domain-containing protein</fullName>
    </submittedName>
</protein>
<evidence type="ECO:0000313" key="4">
    <source>
        <dbReference type="Proteomes" id="UP000184501"/>
    </source>
</evidence>
<dbReference type="AlphaFoldDB" id="A0A1M5D454"/>
<evidence type="ECO:0000256" key="1">
    <source>
        <dbReference type="SAM" id="MobiDB-lite"/>
    </source>
</evidence>
<evidence type="ECO:0000313" key="3">
    <source>
        <dbReference type="EMBL" id="SHF61766.1"/>
    </source>
</evidence>
<name>A0A1M5D454_STRHI</name>
<dbReference type="OrthoDB" id="4737208at2"/>
<dbReference type="InterPro" id="IPR000157">
    <property type="entry name" value="TIR_dom"/>
</dbReference>
<dbReference type="GO" id="GO:0007165">
    <property type="term" value="P:signal transduction"/>
    <property type="evidence" value="ECO:0007669"/>
    <property type="project" value="InterPro"/>
</dbReference>
<dbReference type="SUPFAM" id="SSF52200">
    <property type="entry name" value="Toll/Interleukin receptor TIR domain"/>
    <property type="match status" value="1"/>
</dbReference>
<feature type="domain" description="TIR" evidence="2">
    <location>
        <begin position="8"/>
        <end position="158"/>
    </location>
</feature>
<dbReference type="EMBL" id="FQVN01000004">
    <property type="protein sequence ID" value="SHF61766.1"/>
    <property type="molecule type" value="Genomic_DNA"/>
</dbReference>
<gene>
    <name evidence="3" type="ORF">SAMN05444320_104292</name>
</gene>
<accession>A0A1M5D454</accession>
<reference evidence="3 4" key="1">
    <citation type="submission" date="2016-11" db="EMBL/GenBank/DDBJ databases">
        <authorList>
            <person name="Jaros S."/>
            <person name="Januszkiewicz K."/>
            <person name="Wedrychowicz H."/>
        </authorList>
    </citation>
    <scope>NUCLEOTIDE SEQUENCE [LARGE SCALE GENOMIC DNA]</scope>
    <source>
        <strain evidence="3 4">DSM 44523</strain>
    </source>
</reference>
<dbReference type="STRING" id="2017.SAMN05444320_104292"/>
<dbReference type="Pfam" id="PF13676">
    <property type="entry name" value="TIR_2"/>
    <property type="match status" value="1"/>
</dbReference>
<dbReference type="Proteomes" id="UP000184501">
    <property type="component" value="Unassembled WGS sequence"/>
</dbReference>
<organism evidence="3 4">
    <name type="scientific">Streptoalloteichus hindustanus</name>
    <dbReference type="NCBI Taxonomy" id="2017"/>
    <lineage>
        <taxon>Bacteria</taxon>
        <taxon>Bacillati</taxon>
        <taxon>Actinomycetota</taxon>
        <taxon>Actinomycetes</taxon>
        <taxon>Pseudonocardiales</taxon>
        <taxon>Pseudonocardiaceae</taxon>
        <taxon>Streptoalloteichus</taxon>
    </lineage>
</organism>
<sequence length="365" mass="40655">MDTATPDGRTRVFLSYSRKDSDFVHWLAAELTGRGCVADFDQSTADPSNVDTGISAEDAWWARLEEMITLADVVVFVVSPDSARSPICDEEIAFAQNLGKRIIPVLCRPIDFATAPPRLSALNIKISFVDSDNTADHLARLHSAIQLDVTWLRTGARLLSAARRWDASGRLDDGLPRGSEQSDAEDWAARRPTSAPEHSDLVLDFLAAGRSAEARRRTIGEIEKARYLELVGLMRVFLEEELKVRESIPLSDHYGVALEQQTEIALLRGLLHLENTWHPEPAVHVESTGAVQGYSLVFQFPCCGRTVRDFHTGRDDSPSQFRPGGCTPVPDEIQYEYQAPVNPFHSALIARYREATRQNPGCSWR</sequence>
<feature type="region of interest" description="Disordered" evidence="1">
    <location>
        <begin position="172"/>
        <end position="195"/>
    </location>
</feature>